<dbReference type="InterPro" id="IPR013099">
    <property type="entry name" value="K_chnl_dom"/>
</dbReference>
<keyword evidence="2" id="KW-1133">Transmembrane helix</keyword>
<sequence length="202" mass="21309">MSGEPETPLQTLGLTWTERARHVLTMFVRASASVVLILVVFAVTPFDLLSDVPLPLSLAVGLLALLVVTGLQIRSIVTSPFPALRAVEALAVTGTLFLFLFASAYLVLEQAQPTSFTGDGLTRVDALYFTVTVFATVGFGDIVATSETARVMVTVQMVLDLLVLGLGIRAFVGAVERGRERVSRGAPGGQDGRPAAPPEDGP</sequence>
<feature type="transmembrane region" description="Helical" evidence="2">
    <location>
        <begin position="52"/>
        <end position="71"/>
    </location>
</feature>
<keyword evidence="2" id="KW-0472">Membrane</keyword>
<keyword evidence="5" id="KW-1185">Reference proteome</keyword>
<feature type="region of interest" description="Disordered" evidence="1">
    <location>
        <begin position="182"/>
        <end position="202"/>
    </location>
</feature>
<dbReference type="AlphaFoldDB" id="A0A919P4X7"/>
<dbReference type="EMBL" id="BONK01000005">
    <property type="protein sequence ID" value="GIG21074.1"/>
    <property type="molecule type" value="Genomic_DNA"/>
</dbReference>
<feature type="transmembrane region" description="Helical" evidence="2">
    <location>
        <begin position="83"/>
        <end position="106"/>
    </location>
</feature>
<dbReference type="Pfam" id="PF07885">
    <property type="entry name" value="Ion_trans_2"/>
    <property type="match status" value="1"/>
</dbReference>
<feature type="domain" description="Potassium channel" evidence="3">
    <location>
        <begin position="96"/>
        <end position="174"/>
    </location>
</feature>
<dbReference type="RefSeq" id="WP_203751643.1">
    <property type="nucleotide sequence ID" value="NZ_BONK01000005.1"/>
</dbReference>
<keyword evidence="2" id="KW-0812">Transmembrane</keyword>
<reference evidence="4" key="1">
    <citation type="submission" date="2021-01" db="EMBL/GenBank/DDBJ databases">
        <title>Whole genome shotgun sequence of Cellulomonas chitinilytica NBRC 110799.</title>
        <authorList>
            <person name="Komaki H."/>
            <person name="Tamura T."/>
        </authorList>
    </citation>
    <scope>NUCLEOTIDE SEQUENCE</scope>
    <source>
        <strain evidence="4">NBRC 110799</strain>
    </source>
</reference>
<feature type="transmembrane region" description="Helical" evidence="2">
    <location>
        <begin position="126"/>
        <end position="144"/>
    </location>
</feature>
<evidence type="ECO:0000313" key="4">
    <source>
        <dbReference type="EMBL" id="GIG21074.1"/>
    </source>
</evidence>
<accession>A0A919P4X7</accession>
<dbReference type="Gene3D" id="1.10.287.70">
    <property type="match status" value="1"/>
</dbReference>
<gene>
    <name evidence="4" type="ORF">Cch01nite_17980</name>
</gene>
<name>A0A919P4X7_9CELL</name>
<organism evidence="4 5">
    <name type="scientific">Cellulomonas chitinilytica</name>
    <dbReference type="NCBI Taxonomy" id="398759"/>
    <lineage>
        <taxon>Bacteria</taxon>
        <taxon>Bacillati</taxon>
        <taxon>Actinomycetota</taxon>
        <taxon>Actinomycetes</taxon>
        <taxon>Micrococcales</taxon>
        <taxon>Cellulomonadaceae</taxon>
        <taxon>Cellulomonas</taxon>
    </lineage>
</organism>
<protein>
    <submittedName>
        <fullName evidence="4">Metal transporter</fullName>
    </submittedName>
</protein>
<evidence type="ECO:0000259" key="3">
    <source>
        <dbReference type="Pfam" id="PF07885"/>
    </source>
</evidence>
<dbReference type="SUPFAM" id="SSF81324">
    <property type="entry name" value="Voltage-gated potassium channels"/>
    <property type="match status" value="1"/>
</dbReference>
<feature type="transmembrane region" description="Helical" evidence="2">
    <location>
        <begin position="151"/>
        <end position="172"/>
    </location>
</feature>
<feature type="transmembrane region" description="Helical" evidence="2">
    <location>
        <begin position="26"/>
        <end position="46"/>
    </location>
</feature>
<evidence type="ECO:0000256" key="1">
    <source>
        <dbReference type="SAM" id="MobiDB-lite"/>
    </source>
</evidence>
<dbReference type="Proteomes" id="UP000632740">
    <property type="component" value="Unassembled WGS sequence"/>
</dbReference>
<evidence type="ECO:0000256" key="2">
    <source>
        <dbReference type="SAM" id="Phobius"/>
    </source>
</evidence>
<comment type="caution">
    <text evidence="4">The sequence shown here is derived from an EMBL/GenBank/DDBJ whole genome shotgun (WGS) entry which is preliminary data.</text>
</comment>
<proteinExistence type="predicted"/>
<evidence type="ECO:0000313" key="5">
    <source>
        <dbReference type="Proteomes" id="UP000632740"/>
    </source>
</evidence>